<keyword evidence="5" id="KW-0175">Coiled coil</keyword>
<dbReference type="PROSITE" id="PS50112">
    <property type="entry name" value="PAS"/>
    <property type="match status" value="1"/>
</dbReference>
<proteinExistence type="inferred from homology"/>
<evidence type="ECO:0000256" key="5">
    <source>
        <dbReference type="SAM" id="Coils"/>
    </source>
</evidence>
<reference evidence="10" key="1">
    <citation type="journal article" date="2017" name="Proc. Natl. Acad. Sci. U.S.A.">
        <title>Simulation of Deepwater Horizon oil plume reveals substrate specialization within a complex community of hydrocarbon degraders.</title>
        <authorList>
            <person name="Hu P."/>
            <person name="Dubinsky E.A."/>
            <person name="Probst A.J."/>
            <person name="Wang J."/>
            <person name="Sieber C.M.K."/>
            <person name="Tom L.M."/>
            <person name="Gardinali P."/>
            <person name="Banfield J.F."/>
            <person name="Atlas R.M."/>
            <person name="Andersen G.L."/>
        </authorList>
    </citation>
    <scope>NUCLEOTIDE SEQUENCE [LARGE SCALE GENOMIC DNA]</scope>
</reference>
<dbReference type="InterPro" id="IPR013655">
    <property type="entry name" value="PAS_fold_3"/>
</dbReference>
<comment type="subcellular location">
    <subcellularLocation>
        <location evidence="1">Membrane</location>
    </subcellularLocation>
</comment>
<dbReference type="EMBL" id="MABE01000603">
    <property type="protein sequence ID" value="OUS38545.1"/>
    <property type="molecule type" value="Genomic_DNA"/>
</dbReference>
<dbReference type="GO" id="GO:0016020">
    <property type="term" value="C:membrane"/>
    <property type="evidence" value="ECO:0007669"/>
    <property type="project" value="UniProtKB-SubCell"/>
</dbReference>
<gene>
    <name evidence="9" type="ORF">A9R00_10360</name>
</gene>
<dbReference type="InterPro" id="IPR035965">
    <property type="entry name" value="PAS-like_dom_sf"/>
</dbReference>
<evidence type="ECO:0000259" key="7">
    <source>
        <dbReference type="PROSITE" id="PS50111"/>
    </source>
</evidence>
<dbReference type="PANTHER" id="PTHR32089">
    <property type="entry name" value="METHYL-ACCEPTING CHEMOTAXIS PROTEIN MCPB"/>
    <property type="match status" value="1"/>
</dbReference>
<feature type="non-terminal residue" evidence="9">
    <location>
        <position position="1"/>
    </location>
</feature>
<dbReference type="Pfam" id="PF08447">
    <property type="entry name" value="PAS_3"/>
    <property type="match status" value="1"/>
</dbReference>
<keyword evidence="2 4" id="KW-0807">Transducer</keyword>
<dbReference type="NCBIfam" id="TIGR00229">
    <property type="entry name" value="sensory_box"/>
    <property type="match status" value="1"/>
</dbReference>
<comment type="similarity">
    <text evidence="3">Belongs to the methyl-accepting chemotaxis (MCP) protein family.</text>
</comment>
<evidence type="ECO:0000259" key="8">
    <source>
        <dbReference type="PROSITE" id="PS50112"/>
    </source>
</evidence>
<dbReference type="PRINTS" id="PR00260">
    <property type="entry name" value="CHEMTRNSDUCR"/>
</dbReference>
<organism evidence="9 10">
    <name type="scientific">Oleispira antarctica</name>
    <dbReference type="NCBI Taxonomy" id="188908"/>
    <lineage>
        <taxon>Bacteria</taxon>
        <taxon>Pseudomonadati</taxon>
        <taxon>Pseudomonadota</taxon>
        <taxon>Gammaproteobacteria</taxon>
        <taxon>Oceanospirillales</taxon>
        <taxon>Oceanospirillaceae</taxon>
        <taxon>Oleispira</taxon>
    </lineage>
</organism>
<evidence type="ECO:0000256" key="1">
    <source>
        <dbReference type="ARBA" id="ARBA00004370"/>
    </source>
</evidence>
<dbReference type="AlphaFoldDB" id="A0A1Y5HUU3"/>
<evidence type="ECO:0000313" key="9">
    <source>
        <dbReference type="EMBL" id="OUS38545.1"/>
    </source>
</evidence>
<feature type="domain" description="Methyl-accepting transducer" evidence="7">
    <location>
        <begin position="209"/>
        <end position="445"/>
    </location>
</feature>
<protein>
    <recommendedName>
        <fullName evidence="11">Chemotaxis protein</fullName>
    </recommendedName>
</protein>
<feature type="compositionally biased region" description="Basic and acidic residues" evidence="6">
    <location>
        <begin position="229"/>
        <end position="239"/>
    </location>
</feature>
<dbReference type="SUPFAM" id="SSF55785">
    <property type="entry name" value="PYP-like sensor domain (PAS domain)"/>
    <property type="match status" value="1"/>
</dbReference>
<dbReference type="Gene3D" id="1.10.287.950">
    <property type="entry name" value="Methyl-accepting chemotaxis protein"/>
    <property type="match status" value="1"/>
</dbReference>
<dbReference type="PANTHER" id="PTHR32089:SF112">
    <property type="entry name" value="LYSOZYME-LIKE PROTEIN-RELATED"/>
    <property type="match status" value="1"/>
</dbReference>
<dbReference type="PROSITE" id="PS50111">
    <property type="entry name" value="CHEMOTAXIS_TRANSDUC_2"/>
    <property type="match status" value="1"/>
</dbReference>
<dbReference type="GO" id="GO:0004888">
    <property type="term" value="F:transmembrane signaling receptor activity"/>
    <property type="evidence" value="ECO:0007669"/>
    <property type="project" value="InterPro"/>
</dbReference>
<dbReference type="FunFam" id="1.10.287.950:FF:000001">
    <property type="entry name" value="Methyl-accepting chemotaxis sensory transducer"/>
    <property type="match status" value="1"/>
</dbReference>
<dbReference type="Gene3D" id="3.30.450.20">
    <property type="entry name" value="PAS domain"/>
    <property type="match status" value="1"/>
</dbReference>
<feature type="coiled-coil region" evidence="5">
    <location>
        <begin position="437"/>
        <end position="471"/>
    </location>
</feature>
<dbReference type="GO" id="GO:0006935">
    <property type="term" value="P:chemotaxis"/>
    <property type="evidence" value="ECO:0007669"/>
    <property type="project" value="InterPro"/>
</dbReference>
<name>A0A1Y5HUU3_OLEAN</name>
<evidence type="ECO:0008006" key="11">
    <source>
        <dbReference type="Google" id="ProtNLM"/>
    </source>
</evidence>
<feature type="domain" description="PAS" evidence="8">
    <location>
        <begin position="1"/>
        <end position="27"/>
    </location>
</feature>
<dbReference type="InterPro" id="IPR000014">
    <property type="entry name" value="PAS"/>
</dbReference>
<dbReference type="SMART" id="SM00283">
    <property type="entry name" value="MA"/>
    <property type="match status" value="1"/>
</dbReference>
<evidence type="ECO:0000256" key="3">
    <source>
        <dbReference type="ARBA" id="ARBA00029447"/>
    </source>
</evidence>
<evidence type="ECO:0000313" key="10">
    <source>
        <dbReference type="Proteomes" id="UP000227088"/>
    </source>
</evidence>
<dbReference type="SUPFAM" id="SSF58104">
    <property type="entry name" value="Methyl-accepting chemotaxis protein (MCP) signaling domain"/>
    <property type="match status" value="1"/>
</dbReference>
<evidence type="ECO:0000256" key="6">
    <source>
        <dbReference type="SAM" id="MobiDB-lite"/>
    </source>
</evidence>
<evidence type="ECO:0000256" key="4">
    <source>
        <dbReference type="PROSITE-ProRule" id="PRU00284"/>
    </source>
</evidence>
<evidence type="ECO:0000256" key="2">
    <source>
        <dbReference type="ARBA" id="ARBA00023224"/>
    </source>
</evidence>
<accession>A0A1Y5HUU3</accession>
<dbReference type="CDD" id="cd00130">
    <property type="entry name" value="PAS"/>
    <property type="match status" value="1"/>
</dbReference>
<dbReference type="InterPro" id="IPR004090">
    <property type="entry name" value="Chemotax_Me-accpt_rcpt"/>
</dbReference>
<dbReference type="Pfam" id="PF00015">
    <property type="entry name" value="MCPsignal"/>
    <property type="match status" value="1"/>
</dbReference>
<feature type="region of interest" description="Disordered" evidence="6">
    <location>
        <begin position="216"/>
        <end position="244"/>
    </location>
</feature>
<dbReference type="InterPro" id="IPR004089">
    <property type="entry name" value="MCPsignal_dom"/>
</dbReference>
<sequence length="480" mass="52959">NQAFIDISGFSKAELMGRAHNIVRHPDMPEAAFLGMWEKLKKGQHWQGLVKNRCKSGDFYWVDAYVTPVLDNGQITGYESVRIKPNRDQVERAEKAYQKIQKGQAPLAKIAISPWVLTLSPWLVALTAFVAINDNWLTSLSIFLPVMIWAGYNFNKSNQDLSAIADGVMNDALAAYIYSGDTSSQGKLRFAQHALKRRLQTVLVRISDNMSTLNQLAQSSRQMSDDNLEQVRRQNKETDQLAQASHQITQSAEILLENTEQTSNAATSAQQEVKQGHQLVADTANKISDLADELTTTSSAVTTLAEETESIKRFLDAIKDIAEQTNLLALNAAIEAARAGEQGRGFAVVADEVRNLAVRTQESTAEIHTIVTKLTSGADLAVTTMQQGNEHADNCLQQANQADASLSAIQSNIDEINNSTQNNNQSIRQQTDTVLQIEQGLNRLAELSLDVKQVSERNAQASDELASLMSEQESIIERFS</sequence>
<dbReference type="Proteomes" id="UP000227088">
    <property type="component" value="Unassembled WGS sequence"/>
</dbReference>
<comment type="caution">
    <text evidence="9">The sequence shown here is derived from an EMBL/GenBank/DDBJ whole genome shotgun (WGS) entry which is preliminary data.</text>
</comment>
<dbReference type="GO" id="GO:0007165">
    <property type="term" value="P:signal transduction"/>
    <property type="evidence" value="ECO:0007669"/>
    <property type="project" value="UniProtKB-KW"/>
</dbReference>